<keyword evidence="2" id="KW-1185">Reference proteome</keyword>
<comment type="caution">
    <text evidence="1">The sequence shown here is derived from an EMBL/GenBank/DDBJ whole genome shotgun (WGS) entry which is preliminary data.</text>
</comment>
<organism evidence="1 2">
    <name type="scientific">Xaviernesmea rhizosphaerae</name>
    <dbReference type="NCBI Taxonomy" id="1672749"/>
    <lineage>
        <taxon>Bacteria</taxon>
        <taxon>Pseudomonadati</taxon>
        <taxon>Pseudomonadota</taxon>
        <taxon>Alphaproteobacteria</taxon>
        <taxon>Hyphomicrobiales</taxon>
        <taxon>Rhizobiaceae</taxon>
        <taxon>Rhizobium/Agrobacterium group</taxon>
        <taxon>Xaviernesmea</taxon>
    </lineage>
</organism>
<dbReference type="RefSeq" id="WP_081173740.1">
    <property type="nucleotide sequence ID" value="NZ_MSPX01000002.1"/>
</dbReference>
<sequence length="113" mass="12379">MPAEPETVYSAAEIVRFIEELLSVQDLGDISEGLSNAVTALDSAPCETLADAIAFISFSRRITQRIVAGLLDGDINSLEMAGGAARYMETAMAFLREEDTRRQCLWLGNRTLH</sequence>
<protein>
    <submittedName>
        <fullName evidence="1">Uncharacterized protein</fullName>
    </submittedName>
</protein>
<evidence type="ECO:0000313" key="1">
    <source>
        <dbReference type="EMBL" id="OQP87580.1"/>
    </source>
</evidence>
<evidence type="ECO:0000313" key="2">
    <source>
        <dbReference type="Proteomes" id="UP000192652"/>
    </source>
</evidence>
<gene>
    <name evidence="1" type="ORF">BTR14_03145</name>
</gene>
<name>A0ABX3PHJ0_9HYPH</name>
<dbReference type="Proteomes" id="UP000192652">
    <property type="component" value="Unassembled WGS sequence"/>
</dbReference>
<dbReference type="EMBL" id="MSPX01000002">
    <property type="protein sequence ID" value="OQP87580.1"/>
    <property type="molecule type" value="Genomic_DNA"/>
</dbReference>
<proteinExistence type="predicted"/>
<accession>A0ABX3PHJ0</accession>
<reference evidence="1 2" key="1">
    <citation type="journal article" date="2017" name="Antonie Van Leeuwenhoek">
        <title>Rhizobium rhizosphaerae sp. nov., a novel species isolated from rice rhizosphere.</title>
        <authorList>
            <person name="Zhao J.J."/>
            <person name="Zhang J."/>
            <person name="Zhang R.J."/>
            <person name="Zhang C.W."/>
            <person name="Yin H.Q."/>
            <person name="Zhang X.X."/>
        </authorList>
    </citation>
    <scope>NUCLEOTIDE SEQUENCE [LARGE SCALE GENOMIC DNA]</scope>
    <source>
        <strain evidence="1 2">RD15</strain>
    </source>
</reference>